<accession>A0A2H0N4G4</accession>
<dbReference type="EMBL" id="PCWN01000008">
    <property type="protein sequence ID" value="PIR03784.1"/>
    <property type="molecule type" value="Genomic_DNA"/>
</dbReference>
<dbReference type="InterPro" id="IPR051797">
    <property type="entry name" value="TrmB-like"/>
</dbReference>
<evidence type="ECO:0000256" key="1">
    <source>
        <dbReference type="SAM" id="Phobius"/>
    </source>
</evidence>
<feature type="transmembrane region" description="Helical" evidence="1">
    <location>
        <begin position="20"/>
        <end position="39"/>
    </location>
</feature>
<dbReference type="PANTHER" id="PTHR34293">
    <property type="entry name" value="HTH-TYPE TRANSCRIPTIONAL REGULATOR TRMBL2"/>
    <property type="match status" value="1"/>
</dbReference>
<dbReference type="Gene3D" id="1.10.10.10">
    <property type="entry name" value="Winged helix-like DNA-binding domain superfamily/Winged helix DNA-binding domain"/>
    <property type="match status" value="1"/>
</dbReference>
<protein>
    <recommendedName>
        <fullName evidence="2">Transcription regulator TrmB N-terminal domain-containing protein</fullName>
    </recommendedName>
</protein>
<proteinExistence type="predicted"/>
<dbReference type="Pfam" id="PF01978">
    <property type="entry name" value="TrmB"/>
    <property type="match status" value="1"/>
</dbReference>
<evidence type="ECO:0000259" key="2">
    <source>
        <dbReference type="Pfam" id="PF01978"/>
    </source>
</evidence>
<dbReference type="InterPro" id="IPR036388">
    <property type="entry name" value="WH-like_DNA-bd_sf"/>
</dbReference>
<organism evidence="3 4">
    <name type="scientific">Candidatus Magasanikbacteria bacterium CG11_big_fil_rev_8_21_14_0_20_39_34</name>
    <dbReference type="NCBI Taxonomy" id="1974653"/>
    <lineage>
        <taxon>Bacteria</taxon>
        <taxon>Candidatus Magasanikiibacteriota</taxon>
    </lineage>
</organism>
<dbReference type="InterPro" id="IPR002831">
    <property type="entry name" value="Tscrpt_reg_TrmB_N"/>
</dbReference>
<gene>
    <name evidence="3" type="ORF">COV59_03875</name>
</gene>
<dbReference type="InterPro" id="IPR036390">
    <property type="entry name" value="WH_DNA-bd_sf"/>
</dbReference>
<evidence type="ECO:0000313" key="3">
    <source>
        <dbReference type="EMBL" id="PIR03784.1"/>
    </source>
</evidence>
<feature type="domain" description="Transcription regulator TrmB N-terminal" evidence="2">
    <location>
        <begin position="58"/>
        <end position="116"/>
    </location>
</feature>
<keyword evidence="1" id="KW-0812">Transmembrane</keyword>
<dbReference type="AlphaFoldDB" id="A0A2H0N4G4"/>
<keyword evidence="1" id="KW-0472">Membrane</keyword>
<reference evidence="3 4" key="1">
    <citation type="submission" date="2017-09" db="EMBL/GenBank/DDBJ databases">
        <title>Depth-based differentiation of microbial function through sediment-hosted aquifers and enrichment of novel symbionts in the deep terrestrial subsurface.</title>
        <authorList>
            <person name="Probst A.J."/>
            <person name="Ladd B."/>
            <person name="Jarett J.K."/>
            <person name="Geller-Mcgrath D.E."/>
            <person name="Sieber C.M."/>
            <person name="Emerson J.B."/>
            <person name="Anantharaman K."/>
            <person name="Thomas B.C."/>
            <person name="Malmstrom R."/>
            <person name="Stieglmeier M."/>
            <person name="Klingl A."/>
            <person name="Woyke T."/>
            <person name="Ryan C.M."/>
            <person name="Banfield J.F."/>
        </authorList>
    </citation>
    <scope>NUCLEOTIDE SEQUENCE [LARGE SCALE GENOMIC DNA]</scope>
    <source>
        <strain evidence="3">CG11_big_fil_rev_8_21_14_0_20_39_34</strain>
    </source>
</reference>
<keyword evidence="1" id="KW-1133">Transmembrane helix</keyword>
<dbReference type="Proteomes" id="UP000229600">
    <property type="component" value="Unassembled WGS sequence"/>
</dbReference>
<dbReference type="SUPFAM" id="SSF46785">
    <property type="entry name" value="Winged helix' DNA-binding domain"/>
    <property type="match status" value="1"/>
</dbReference>
<name>A0A2H0N4G4_9BACT</name>
<evidence type="ECO:0000313" key="4">
    <source>
        <dbReference type="Proteomes" id="UP000229600"/>
    </source>
</evidence>
<comment type="caution">
    <text evidence="3">The sequence shown here is derived from an EMBL/GenBank/DDBJ whole genome shotgun (WGS) entry which is preliminary data.</text>
</comment>
<sequence length="300" mass="34825">MSHPQGKRSTLQFLFSYRNILVSYIAILDGSILFVKLLTQFDKYAKVMHMNTLLIDTKEKSILAALYKSGQSSVSNLAKVTLINRTTLYPLLEKLVKKGLVSNVQFEGKNLYEAISLHDLKLWAERKKNESIQTTNEFFDWAKEQTQGPKNILLTDIKYFEGLDGVKNLYHDTWRNNSEKMIYALTDYEKAYDIVGDEFLRNDYFKQRVNHGVHVKSLLPNSEIGKHDITMAKELLRDMRFIDLFQDLGIEINLYDNKVAIFAFDKHRPSGILIKNQTIAKAFKHIFEYLWKNGKSPNSI</sequence>
<dbReference type="PANTHER" id="PTHR34293:SF1">
    <property type="entry name" value="HTH-TYPE TRANSCRIPTIONAL REGULATOR TRMBL2"/>
    <property type="match status" value="1"/>
</dbReference>